<organism evidence="1 2">
    <name type="scientific">Mycena metata</name>
    <dbReference type="NCBI Taxonomy" id="1033252"/>
    <lineage>
        <taxon>Eukaryota</taxon>
        <taxon>Fungi</taxon>
        <taxon>Dikarya</taxon>
        <taxon>Basidiomycota</taxon>
        <taxon>Agaricomycotina</taxon>
        <taxon>Agaricomycetes</taxon>
        <taxon>Agaricomycetidae</taxon>
        <taxon>Agaricales</taxon>
        <taxon>Marasmiineae</taxon>
        <taxon>Mycenaceae</taxon>
        <taxon>Mycena</taxon>
    </lineage>
</organism>
<evidence type="ECO:0000313" key="1">
    <source>
        <dbReference type="EMBL" id="KAJ7775213.1"/>
    </source>
</evidence>
<evidence type="ECO:0000313" key="2">
    <source>
        <dbReference type="Proteomes" id="UP001215598"/>
    </source>
</evidence>
<accession>A0AAD7NUI7</accession>
<sequence length="468" mass="52122">MSSVPITQTSDLLAKLHSILPPATGSRMEPSLRALWVLQVRNLCQGIHETIGGRIFTDFPAPLRNELRIAVKILLSNIILIGATKTSVESDPSNPAQYYVPGFGTLIFAMAEQFVILCGYEGDEDVPSWEGIFSAVALIQHAMVIHPDYVSTPVEAPGYSSAQTDPFFYGVARPTTPLLALQTPEERIFSVTTPSLQAFRISLVEFVSWHSPSVSSLVMPAPSYTIDNALPRLYALSLPPDALSKPFYIPNEGFPNFLQYRRRVFTHTLLRAITHDFVHTESLPGFPRMELLKLHEWIEILMLHFRLVSRTLKIRTERLSAGDLSWLAVPLDIPAEAFQMLKLSVYLCDFVAFVMTSPFPADHDIRILYPLMELSKRQVLLTGARSDYAEYDSRRQYEPASLLFSHASTVQNAQHNVILSPTPLHSVPLAIGFTDSPLFLEEASSVLRPYVDSIFDSTFTGVMGLGAA</sequence>
<dbReference type="AlphaFoldDB" id="A0AAD7NUI7"/>
<proteinExistence type="predicted"/>
<name>A0AAD7NUI7_9AGAR</name>
<gene>
    <name evidence="1" type="ORF">B0H16DRAFT_1450602</name>
</gene>
<comment type="caution">
    <text evidence="1">The sequence shown here is derived from an EMBL/GenBank/DDBJ whole genome shotgun (WGS) entry which is preliminary data.</text>
</comment>
<keyword evidence="2" id="KW-1185">Reference proteome</keyword>
<dbReference type="Proteomes" id="UP001215598">
    <property type="component" value="Unassembled WGS sequence"/>
</dbReference>
<protein>
    <submittedName>
        <fullName evidence="1">Uncharacterized protein</fullName>
    </submittedName>
</protein>
<reference evidence="1" key="1">
    <citation type="submission" date="2023-03" db="EMBL/GenBank/DDBJ databases">
        <title>Massive genome expansion in bonnet fungi (Mycena s.s.) driven by repeated elements and novel gene families across ecological guilds.</title>
        <authorList>
            <consortium name="Lawrence Berkeley National Laboratory"/>
            <person name="Harder C.B."/>
            <person name="Miyauchi S."/>
            <person name="Viragh M."/>
            <person name="Kuo A."/>
            <person name="Thoen E."/>
            <person name="Andreopoulos B."/>
            <person name="Lu D."/>
            <person name="Skrede I."/>
            <person name="Drula E."/>
            <person name="Henrissat B."/>
            <person name="Morin E."/>
            <person name="Kohler A."/>
            <person name="Barry K."/>
            <person name="LaButti K."/>
            <person name="Morin E."/>
            <person name="Salamov A."/>
            <person name="Lipzen A."/>
            <person name="Mereny Z."/>
            <person name="Hegedus B."/>
            <person name="Baldrian P."/>
            <person name="Stursova M."/>
            <person name="Weitz H."/>
            <person name="Taylor A."/>
            <person name="Grigoriev I.V."/>
            <person name="Nagy L.G."/>
            <person name="Martin F."/>
            <person name="Kauserud H."/>
        </authorList>
    </citation>
    <scope>NUCLEOTIDE SEQUENCE</scope>
    <source>
        <strain evidence="1">CBHHK182m</strain>
    </source>
</reference>
<dbReference type="EMBL" id="JARKIB010000011">
    <property type="protein sequence ID" value="KAJ7775213.1"/>
    <property type="molecule type" value="Genomic_DNA"/>
</dbReference>